<comment type="caution">
    <text evidence="2">The sequence shown here is derived from an EMBL/GenBank/DDBJ whole genome shotgun (WGS) entry which is preliminary data.</text>
</comment>
<dbReference type="OrthoDB" id="9772407at2"/>
<feature type="domain" description="NADP-dependent oxidoreductase" evidence="1">
    <location>
        <begin position="18"/>
        <end position="317"/>
    </location>
</feature>
<dbReference type="InterPro" id="IPR023210">
    <property type="entry name" value="NADP_OxRdtase_dom"/>
</dbReference>
<sequence length="352" mass="39382">MSSQYSIDLAPGYTISRLLKGGWQLAGGHGSVDRATAIADMAAYYEAGITTFDCADIYTGVEELIGEFRRDYLARNGQDSLRDLRVHTKYVPDLATLATLDLQQVERTIDRSLVRLGVERLDLVQFHWWDYNVPRYLETAHWLTELQRAGKIAHLGGTNFDTARTRELVEGGTPLVSMQVQYSLLDQRPSSALSPFCASAGMQLLCYGTVAGGFLSERWLGMSEPTDDLENRSLVKYKLMVDDFGGWDLFQQLLSALKGIAERHALSIPTIAMRWVLQQPQVAAIIVGVRRGDHLPDHLRVMQATLDTADLAALDAVLVQRRLPDGDVYSSERDLEGRHGRVMKYDLNETPH</sequence>
<evidence type="ECO:0000313" key="3">
    <source>
        <dbReference type="Proteomes" id="UP000035963"/>
    </source>
</evidence>
<dbReference type="CDD" id="cd19101">
    <property type="entry name" value="AKR_unchar"/>
    <property type="match status" value="1"/>
</dbReference>
<dbReference type="Pfam" id="PF00248">
    <property type="entry name" value="Aldo_ket_red"/>
    <property type="match status" value="1"/>
</dbReference>
<dbReference type="AlphaFoldDB" id="A0A0J1CTR7"/>
<organism evidence="2 3">
    <name type="scientific">Caballeronia mineralivorans PML1(12)</name>
    <dbReference type="NCBI Taxonomy" id="908627"/>
    <lineage>
        <taxon>Bacteria</taxon>
        <taxon>Pseudomonadati</taxon>
        <taxon>Pseudomonadota</taxon>
        <taxon>Betaproteobacteria</taxon>
        <taxon>Burkholderiales</taxon>
        <taxon>Burkholderiaceae</taxon>
        <taxon>Caballeronia</taxon>
    </lineage>
</organism>
<keyword evidence="3" id="KW-1185">Reference proteome</keyword>
<dbReference type="SUPFAM" id="SSF51430">
    <property type="entry name" value="NAD(P)-linked oxidoreductase"/>
    <property type="match status" value="1"/>
</dbReference>
<proteinExistence type="predicted"/>
<reference evidence="2 3" key="1">
    <citation type="journal article" date="2015" name="Genome Announc.">
        <title>Draft Genome Sequence of Burkholderia sp. Strain PML1(12), an Ectomycorrhizosphere-Inhabiting Bacterium with Effective Mineral-Weathering Ability.</title>
        <authorList>
            <person name="Uroz S."/>
            <person name="Oger P."/>
        </authorList>
    </citation>
    <scope>NUCLEOTIDE SEQUENCE [LARGE SCALE GENOMIC DNA]</scope>
    <source>
        <strain evidence="3">PML1(12)</strain>
    </source>
</reference>
<dbReference type="Proteomes" id="UP000035963">
    <property type="component" value="Unassembled WGS sequence"/>
</dbReference>
<dbReference type="RefSeq" id="WP_047848859.1">
    <property type="nucleotide sequence ID" value="NZ_AEJF01000136.1"/>
</dbReference>
<accession>A0A0J1CTR7</accession>
<gene>
    <name evidence="2" type="ORF">EOS_22190</name>
</gene>
<name>A0A0J1CTR7_9BURK</name>
<dbReference type="PATRIC" id="fig|908627.4.peg.4957"/>
<dbReference type="PANTHER" id="PTHR43147">
    <property type="entry name" value="PROTEIN TAS"/>
    <property type="match status" value="1"/>
</dbReference>
<dbReference type="EMBL" id="AEJF01000136">
    <property type="protein sequence ID" value="KLU23999.1"/>
    <property type="molecule type" value="Genomic_DNA"/>
</dbReference>
<protein>
    <submittedName>
        <fullName evidence="2">Aldo/keto reductase</fullName>
    </submittedName>
</protein>
<evidence type="ECO:0000313" key="2">
    <source>
        <dbReference type="EMBL" id="KLU23999.1"/>
    </source>
</evidence>
<dbReference type="InterPro" id="IPR036812">
    <property type="entry name" value="NAD(P)_OxRdtase_dom_sf"/>
</dbReference>
<dbReference type="Gene3D" id="3.20.20.100">
    <property type="entry name" value="NADP-dependent oxidoreductase domain"/>
    <property type="match status" value="1"/>
</dbReference>
<evidence type="ECO:0000259" key="1">
    <source>
        <dbReference type="Pfam" id="PF00248"/>
    </source>
</evidence>
<dbReference type="PANTHER" id="PTHR43147:SF2">
    <property type="entry name" value="NADP-DEPENDENT OXIDOREDUCTASE DOMAIN-CONTAINING PROTEIN"/>
    <property type="match status" value="1"/>
</dbReference>